<dbReference type="InterPro" id="IPR043428">
    <property type="entry name" value="LivM-like"/>
</dbReference>
<sequence length="337" mass="36545">MKRFMPLLIAALVFLVLPVFVQDDYILLACINIFLFAYLATAWNIVGGFAGQLSFGHSAFMAIGGYISSLLFIHLGLTPWIGMIIGGIVSAIVAVLIGVPTFKLKGAYYAIATIAFSGGLLTILNTVQHIGKIELGASEGIVVPYKSDATFLDFQFVEKLPYYYIIYVFLAIILFVSWYIDRSKLGFYLTALREDEDAAKALGINTSRVKLYAAAISAFFTGIGGTYFGQLTMYILPDTIAGAGMSVQMVFLSIVGGIGTVFGPFVGSLFLTTIGEITRVSLGDSIPGLHLVIYGTIVALIILFCPKGILEPLQNLLSKRKERKVIDGRVVANQRSK</sequence>
<evidence type="ECO:0000256" key="1">
    <source>
        <dbReference type="ARBA" id="ARBA00004651"/>
    </source>
</evidence>
<name>A0ABV9PXM2_9BACL</name>
<keyword evidence="4 6" id="KW-1133">Transmembrane helix</keyword>
<gene>
    <name evidence="7" type="ORF">ACFO8Q_02205</name>
</gene>
<evidence type="ECO:0000313" key="8">
    <source>
        <dbReference type="Proteomes" id="UP001596002"/>
    </source>
</evidence>
<feature type="transmembrane region" description="Helical" evidence="6">
    <location>
        <begin position="162"/>
        <end position="180"/>
    </location>
</feature>
<protein>
    <submittedName>
        <fullName evidence="7">Branched-chain amino acid ABC transporter permease</fullName>
    </submittedName>
</protein>
<feature type="transmembrane region" description="Helical" evidence="6">
    <location>
        <begin position="291"/>
        <end position="310"/>
    </location>
</feature>
<evidence type="ECO:0000313" key="7">
    <source>
        <dbReference type="EMBL" id="MFC4766213.1"/>
    </source>
</evidence>
<keyword evidence="5 6" id="KW-0472">Membrane</keyword>
<proteinExistence type="predicted"/>
<feature type="transmembrane region" description="Helical" evidence="6">
    <location>
        <begin position="106"/>
        <end position="124"/>
    </location>
</feature>
<dbReference type="EMBL" id="JBHSHC010000014">
    <property type="protein sequence ID" value="MFC4766213.1"/>
    <property type="molecule type" value="Genomic_DNA"/>
</dbReference>
<feature type="transmembrane region" description="Helical" evidence="6">
    <location>
        <begin position="249"/>
        <end position="271"/>
    </location>
</feature>
<dbReference type="RefSeq" id="WP_380023973.1">
    <property type="nucleotide sequence ID" value="NZ_JBHSHC010000014.1"/>
</dbReference>
<dbReference type="CDD" id="cd06581">
    <property type="entry name" value="TM_PBP1_LivM_like"/>
    <property type="match status" value="1"/>
</dbReference>
<evidence type="ECO:0000256" key="5">
    <source>
        <dbReference type="ARBA" id="ARBA00023136"/>
    </source>
</evidence>
<keyword evidence="2" id="KW-1003">Cell membrane</keyword>
<dbReference type="PANTHER" id="PTHR30482:SF10">
    <property type="entry name" value="HIGH-AFFINITY BRANCHED-CHAIN AMINO ACID TRANSPORT PROTEIN BRAE"/>
    <property type="match status" value="1"/>
</dbReference>
<dbReference type="PANTHER" id="PTHR30482">
    <property type="entry name" value="HIGH-AFFINITY BRANCHED-CHAIN AMINO ACID TRANSPORT SYSTEM PERMEASE"/>
    <property type="match status" value="1"/>
</dbReference>
<comment type="subcellular location">
    <subcellularLocation>
        <location evidence="1">Cell membrane</location>
        <topology evidence="1">Multi-pass membrane protein</topology>
    </subcellularLocation>
</comment>
<accession>A0ABV9PXM2</accession>
<dbReference type="Pfam" id="PF02653">
    <property type="entry name" value="BPD_transp_2"/>
    <property type="match status" value="1"/>
</dbReference>
<keyword evidence="3 6" id="KW-0812">Transmembrane</keyword>
<comment type="caution">
    <text evidence="7">The sequence shown here is derived from an EMBL/GenBank/DDBJ whole genome shotgun (WGS) entry which is preliminary data.</text>
</comment>
<organism evidence="7 8">
    <name type="scientific">Effusibacillus consociatus</name>
    <dbReference type="NCBI Taxonomy" id="1117041"/>
    <lineage>
        <taxon>Bacteria</taxon>
        <taxon>Bacillati</taxon>
        <taxon>Bacillota</taxon>
        <taxon>Bacilli</taxon>
        <taxon>Bacillales</taxon>
        <taxon>Alicyclobacillaceae</taxon>
        <taxon>Effusibacillus</taxon>
    </lineage>
</organism>
<reference evidence="8" key="1">
    <citation type="journal article" date="2019" name="Int. J. Syst. Evol. Microbiol.">
        <title>The Global Catalogue of Microorganisms (GCM) 10K type strain sequencing project: providing services to taxonomists for standard genome sequencing and annotation.</title>
        <authorList>
            <consortium name="The Broad Institute Genomics Platform"/>
            <consortium name="The Broad Institute Genome Sequencing Center for Infectious Disease"/>
            <person name="Wu L."/>
            <person name="Ma J."/>
        </authorList>
    </citation>
    <scope>NUCLEOTIDE SEQUENCE [LARGE SCALE GENOMIC DNA]</scope>
    <source>
        <strain evidence="8">WYCCWR 12678</strain>
    </source>
</reference>
<dbReference type="InterPro" id="IPR001851">
    <property type="entry name" value="ABC_transp_permease"/>
</dbReference>
<feature type="transmembrane region" description="Helical" evidence="6">
    <location>
        <begin position="31"/>
        <end position="51"/>
    </location>
</feature>
<evidence type="ECO:0000256" key="3">
    <source>
        <dbReference type="ARBA" id="ARBA00022692"/>
    </source>
</evidence>
<evidence type="ECO:0000256" key="6">
    <source>
        <dbReference type="SAM" id="Phobius"/>
    </source>
</evidence>
<feature type="transmembrane region" description="Helical" evidence="6">
    <location>
        <begin position="81"/>
        <end position="99"/>
    </location>
</feature>
<keyword evidence="8" id="KW-1185">Reference proteome</keyword>
<evidence type="ECO:0000256" key="2">
    <source>
        <dbReference type="ARBA" id="ARBA00022475"/>
    </source>
</evidence>
<dbReference type="Proteomes" id="UP001596002">
    <property type="component" value="Unassembled WGS sequence"/>
</dbReference>
<evidence type="ECO:0000256" key="4">
    <source>
        <dbReference type="ARBA" id="ARBA00022989"/>
    </source>
</evidence>
<feature type="transmembrane region" description="Helical" evidence="6">
    <location>
        <begin position="211"/>
        <end position="229"/>
    </location>
</feature>
<feature type="transmembrane region" description="Helical" evidence="6">
    <location>
        <begin position="58"/>
        <end position="75"/>
    </location>
</feature>